<evidence type="ECO:0000313" key="3">
    <source>
        <dbReference type="Proteomes" id="UP000264353"/>
    </source>
</evidence>
<evidence type="ECO:0000313" key="2">
    <source>
        <dbReference type="EMBL" id="RID80291.1"/>
    </source>
</evidence>
<dbReference type="Pfam" id="PF00646">
    <property type="entry name" value="F-box"/>
    <property type="match status" value="1"/>
</dbReference>
<proteinExistence type="predicted"/>
<dbReference type="EMBL" id="CM010628">
    <property type="protein sequence ID" value="RID80291.1"/>
    <property type="molecule type" value="Genomic_DNA"/>
</dbReference>
<dbReference type="SMART" id="SM00256">
    <property type="entry name" value="FBOX"/>
    <property type="match status" value="1"/>
</dbReference>
<dbReference type="NCBIfam" id="TIGR01640">
    <property type="entry name" value="F_box_assoc_1"/>
    <property type="match status" value="1"/>
</dbReference>
<sequence>EDILSRLPPKSLVRFRTVSKRWNSLFNDKSFINNHLSLSRPQFIFVTKSKVYSIDIIGQRINLHDIHSSCRYLNLKYGTFTSYDDLLLCKYPHRLVKETALWNPWLRQVNLIKLPLDRFFAVFGLGYNNSRPPKAAIYACASHALRYINTPDEVHIPEIVKRSYVSLYGNLYWTAYSPQTREHFIQSFDFTREVFKTVCLLPLQENPCLDELLLAVCKGNRFSLLKQCYLSRKIEIWLFPKMYGVSYFVYDKTLFMCCGDDEYGHPCIYIVKGDMCNKIQIGYGKVGWFSHCAYVPNLTSVPLEFQI</sequence>
<dbReference type="InterPro" id="IPR036047">
    <property type="entry name" value="F-box-like_dom_sf"/>
</dbReference>
<dbReference type="AlphaFoldDB" id="A0A398ARI8"/>
<accession>A0A398ARI8</accession>
<dbReference type="Gene3D" id="1.20.1280.50">
    <property type="match status" value="1"/>
</dbReference>
<dbReference type="CDD" id="cd22157">
    <property type="entry name" value="F-box_AtFBW1-like"/>
    <property type="match status" value="1"/>
</dbReference>
<feature type="domain" description="F-box" evidence="1">
    <location>
        <begin position="1"/>
        <end position="35"/>
    </location>
</feature>
<dbReference type="PROSITE" id="PS50181">
    <property type="entry name" value="FBOX"/>
    <property type="match status" value="1"/>
</dbReference>
<evidence type="ECO:0000259" key="1">
    <source>
        <dbReference type="PROSITE" id="PS50181"/>
    </source>
</evidence>
<dbReference type="InterPro" id="IPR017451">
    <property type="entry name" value="F-box-assoc_interact_dom"/>
</dbReference>
<dbReference type="Proteomes" id="UP000264353">
    <property type="component" value="Chromosome A1"/>
</dbReference>
<dbReference type="InterPro" id="IPR050233">
    <property type="entry name" value="A_thaliana_F-box"/>
</dbReference>
<dbReference type="PANTHER" id="PTHR47993">
    <property type="entry name" value="OS09G0372900 PROTEIN-RELATED"/>
    <property type="match status" value="1"/>
</dbReference>
<organism evidence="2 3">
    <name type="scientific">Brassica campestris</name>
    <name type="common">Field mustard</name>
    <dbReference type="NCBI Taxonomy" id="3711"/>
    <lineage>
        <taxon>Eukaryota</taxon>
        <taxon>Viridiplantae</taxon>
        <taxon>Streptophyta</taxon>
        <taxon>Embryophyta</taxon>
        <taxon>Tracheophyta</taxon>
        <taxon>Spermatophyta</taxon>
        <taxon>Magnoliopsida</taxon>
        <taxon>eudicotyledons</taxon>
        <taxon>Gunneridae</taxon>
        <taxon>Pentapetalae</taxon>
        <taxon>rosids</taxon>
        <taxon>malvids</taxon>
        <taxon>Brassicales</taxon>
        <taxon>Brassicaceae</taxon>
        <taxon>Brassiceae</taxon>
        <taxon>Brassica</taxon>
    </lineage>
</organism>
<dbReference type="PANTHER" id="PTHR47993:SF181">
    <property type="entry name" value="F-BOX ONLY PROTEIN 10-RELATED"/>
    <property type="match status" value="1"/>
</dbReference>
<dbReference type="SUPFAM" id="SSF81383">
    <property type="entry name" value="F-box domain"/>
    <property type="match status" value="1"/>
</dbReference>
<gene>
    <name evidence="2" type="ORF">BRARA_A02963</name>
</gene>
<dbReference type="InterPro" id="IPR006527">
    <property type="entry name" value="F-box-assoc_dom_typ1"/>
</dbReference>
<dbReference type="InterPro" id="IPR001810">
    <property type="entry name" value="F-box_dom"/>
</dbReference>
<protein>
    <recommendedName>
        <fullName evidence="1">F-box domain-containing protein</fullName>
    </recommendedName>
</protein>
<name>A0A398ARI8_BRACM</name>
<dbReference type="Pfam" id="PF07734">
    <property type="entry name" value="FBA_1"/>
    <property type="match status" value="2"/>
</dbReference>
<feature type="non-terminal residue" evidence="2">
    <location>
        <position position="1"/>
    </location>
</feature>
<reference evidence="2 3" key="1">
    <citation type="submission" date="2018-06" db="EMBL/GenBank/DDBJ databases">
        <title>WGS assembly of Brassica rapa FPsc.</title>
        <authorList>
            <person name="Bowman J."/>
            <person name="Kohchi T."/>
            <person name="Yamato K."/>
            <person name="Jenkins J."/>
            <person name="Shu S."/>
            <person name="Ishizaki K."/>
            <person name="Yamaoka S."/>
            <person name="Nishihama R."/>
            <person name="Nakamura Y."/>
            <person name="Berger F."/>
            <person name="Adam C."/>
            <person name="Aki S."/>
            <person name="Althoff F."/>
            <person name="Araki T."/>
            <person name="Arteaga-Vazquez M."/>
            <person name="Balasubrmanian S."/>
            <person name="Bauer D."/>
            <person name="Boehm C."/>
            <person name="Briginshaw L."/>
            <person name="Caballero-Perez J."/>
            <person name="Catarino B."/>
            <person name="Chen F."/>
            <person name="Chiyoda S."/>
            <person name="Chovatia M."/>
            <person name="Davies K."/>
            <person name="Delmans M."/>
            <person name="Demura T."/>
            <person name="Dierschke T."/>
            <person name="Dolan L."/>
            <person name="Dorantes-Acosta A."/>
            <person name="Eklund D."/>
            <person name="Florent S."/>
            <person name="Flores-Sandoval E."/>
            <person name="Fujiyama A."/>
            <person name="Fukuzawa H."/>
            <person name="Galik B."/>
            <person name="Grimanelli D."/>
            <person name="Grimwood J."/>
            <person name="Grossniklaus U."/>
            <person name="Hamada T."/>
            <person name="Haseloff J."/>
            <person name="Hetherington A."/>
            <person name="Higo A."/>
            <person name="Hirakawa Y."/>
            <person name="Hundley H."/>
            <person name="Ikeda Y."/>
            <person name="Inoue K."/>
            <person name="Inoue S."/>
            <person name="Ishida S."/>
            <person name="Jia Q."/>
            <person name="Kakita M."/>
            <person name="Kanazawa T."/>
            <person name="Kawai Y."/>
            <person name="Kawashima T."/>
            <person name="Kennedy M."/>
            <person name="Kinose K."/>
            <person name="Kinoshita T."/>
            <person name="Kohara Y."/>
            <person name="Koide E."/>
            <person name="Komatsu K."/>
            <person name="Kopischke S."/>
            <person name="Kubo M."/>
            <person name="Kyozuka J."/>
            <person name="Lagercrantz U."/>
            <person name="Lin S."/>
            <person name="Lindquist E."/>
            <person name="Lipzen A."/>
            <person name="Lu C."/>
            <person name="Luna E."/>
            <person name="Martienssen R."/>
            <person name="Minamino N."/>
            <person name="Mizutani M."/>
            <person name="Mizutani M."/>
            <person name="Mochizuki N."/>
            <person name="Monte I."/>
            <person name="Mosher R."/>
            <person name="Nagasaki H."/>
            <person name="Nakagami H."/>
            <person name="Naramoto S."/>
            <person name="Nishitani K."/>
            <person name="Ohtani M."/>
            <person name="Okamoto T."/>
            <person name="Okumura M."/>
            <person name="Phillips J."/>
            <person name="Pollak B."/>
            <person name="Reinders A."/>
            <person name="Roevekamp M."/>
            <person name="Sano R."/>
            <person name="Sawa S."/>
            <person name="Schmid M."/>
            <person name="Shirakawa M."/>
            <person name="Solano R."/>
            <person name="Spunde A."/>
            <person name="Suetsugu N."/>
            <person name="Sugano S."/>
            <person name="Sugiyama A."/>
            <person name="Sun R."/>
            <person name="Suzuki Y."/>
            <person name="Takenaka M."/>
            <person name="Takezawa D."/>
            <person name="Tomogane H."/>
            <person name="Tsuzuki M."/>
            <person name="Ueda T."/>
            <person name="Umeda M."/>
            <person name="Ward J."/>
            <person name="Watanabe Y."/>
            <person name="Yazaki K."/>
            <person name="Yokoyama R."/>
            <person name="Yoshitake Y."/>
            <person name="Yotsui I."/>
            <person name="Zachgo S."/>
            <person name="Schmutz J."/>
        </authorList>
    </citation>
    <scope>NUCLEOTIDE SEQUENCE [LARGE SCALE GENOMIC DNA]</scope>
    <source>
        <strain evidence="3">cv. B-3</strain>
    </source>
</reference>